<dbReference type="PANTHER" id="PTHR43512">
    <property type="entry name" value="TRANSLATION FACTOR GUF1-RELATED"/>
    <property type="match status" value="1"/>
</dbReference>
<evidence type="ECO:0000259" key="1">
    <source>
        <dbReference type="Pfam" id="PF06421"/>
    </source>
</evidence>
<dbReference type="GO" id="GO:0005739">
    <property type="term" value="C:mitochondrion"/>
    <property type="evidence" value="ECO:0007669"/>
    <property type="project" value="TreeGrafter"/>
</dbReference>
<feature type="domain" description="GTP-binding protein LepA C-terminal" evidence="1">
    <location>
        <begin position="3"/>
        <end position="92"/>
    </location>
</feature>
<organism evidence="2 3">
    <name type="scientific">Paramecium pentaurelia</name>
    <dbReference type="NCBI Taxonomy" id="43138"/>
    <lineage>
        <taxon>Eukaryota</taxon>
        <taxon>Sar</taxon>
        <taxon>Alveolata</taxon>
        <taxon>Ciliophora</taxon>
        <taxon>Intramacronucleata</taxon>
        <taxon>Oligohymenophorea</taxon>
        <taxon>Peniculida</taxon>
        <taxon>Parameciidae</taxon>
        <taxon>Paramecium</taxon>
    </lineage>
</organism>
<dbReference type="InterPro" id="IPR006297">
    <property type="entry name" value="EF-4"/>
</dbReference>
<reference evidence="2" key="1">
    <citation type="submission" date="2021-01" db="EMBL/GenBank/DDBJ databases">
        <authorList>
            <consortium name="Genoscope - CEA"/>
            <person name="William W."/>
        </authorList>
    </citation>
    <scope>NUCLEOTIDE SEQUENCE</scope>
</reference>
<dbReference type="Pfam" id="PF06421">
    <property type="entry name" value="LepA_C"/>
    <property type="match status" value="1"/>
</dbReference>
<protein>
    <recommendedName>
        <fullName evidence="1">GTP-binding protein LepA C-terminal domain-containing protein</fullName>
    </recommendedName>
</protein>
<proteinExistence type="predicted"/>
<gene>
    <name evidence="2" type="ORF">PPENT_87.1.T0400089</name>
</gene>
<keyword evidence="3" id="KW-1185">Reference proteome</keyword>
<dbReference type="GO" id="GO:0097177">
    <property type="term" value="F:mitochondrial ribosome binding"/>
    <property type="evidence" value="ECO:0007669"/>
    <property type="project" value="TreeGrafter"/>
</dbReference>
<dbReference type="GO" id="GO:0045727">
    <property type="term" value="P:positive regulation of translation"/>
    <property type="evidence" value="ECO:0007669"/>
    <property type="project" value="TreeGrafter"/>
</dbReference>
<evidence type="ECO:0000313" key="3">
    <source>
        <dbReference type="Proteomes" id="UP000689195"/>
    </source>
</evidence>
<evidence type="ECO:0000313" key="2">
    <source>
        <dbReference type="EMBL" id="CAD8163838.1"/>
    </source>
</evidence>
<comment type="caution">
    <text evidence="2">The sequence shown here is derived from an EMBL/GenBank/DDBJ whole genome shotgun (WGS) entry which is preliminary data.</text>
</comment>
<dbReference type="GO" id="GO:0005525">
    <property type="term" value="F:GTP binding"/>
    <property type="evidence" value="ECO:0007669"/>
    <property type="project" value="InterPro"/>
</dbReference>
<accession>A0A8S1UFU6</accession>
<dbReference type="Proteomes" id="UP000689195">
    <property type="component" value="Unassembled WGS sequence"/>
</dbReference>
<dbReference type="OrthoDB" id="1074at2759"/>
<name>A0A8S1UFU6_9CILI</name>
<dbReference type="PANTHER" id="PTHR43512:SF7">
    <property type="entry name" value="TRANSLATION FACTOR GUF1, MITOCHONDRIAL"/>
    <property type="match status" value="1"/>
</dbReference>
<dbReference type="AlphaFoldDB" id="A0A8S1UFU6"/>
<dbReference type="InterPro" id="IPR013842">
    <property type="entry name" value="LepA_CTD"/>
</dbReference>
<dbReference type="EMBL" id="CAJJDO010000040">
    <property type="protein sequence ID" value="CAD8163838.1"/>
    <property type="molecule type" value="Genomic_DNA"/>
</dbReference>
<sequence length="94" mass="11379">MIELSLMVLEERVNQSGKKICQKLKENIPQYIFIFDLIYTILMEKKNVTVKCYGGYFTIKKKLLDKQKEGKYKMREVFRVTFRKDMFFSVFKDD</sequence>